<organism evidence="1 2">
    <name type="scientific">Petralouisia muris</name>
    <dbReference type="NCBI Taxonomy" id="3032872"/>
    <lineage>
        <taxon>Bacteria</taxon>
        <taxon>Bacillati</taxon>
        <taxon>Bacillota</taxon>
        <taxon>Clostridia</taxon>
        <taxon>Lachnospirales</taxon>
        <taxon>Lachnospiraceae</taxon>
        <taxon>Petralouisia</taxon>
    </lineage>
</organism>
<protein>
    <submittedName>
        <fullName evidence="1">Arc family DNA-binding protein</fullName>
    </submittedName>
</protein>
<proteinExistence type="predicted"/>
<dbReference type="Proteomes" id="UP000304953">
    <property type="component" value="Unassembled WGS sequence"/>
</dbReference>
<reference evidence="1" key="1">
    <citation type="submission" date="2019-04" db="EMBL/GenBank/DDBJ databases">
        <title>Microbes associate with the intestines of laboratory mice.</title>
        <authorList>
            <person name="Navarre W."/>
            <person name="Wong E."/>
            <person name="Huang K."/>
            <person name="Tropini C."/>
            <person name="Ng K."/>
            <person name="Yu B."/>
        </authorList>
    </citation>
    <scope>NUCLEOTIDE SEQUENCE</scope>
    <source>
        <strain evidence="1">NM01_1-7b</strain>
    </source>
</reference>
<evidence type="ECO:0000313" key="1">
    <source>
        <dbReference type="EMBL" id="TGY97823.1"/>
    </source>
</evidence>
<accession>A0AC61S050</accession>
<name>A0AC61S050_9FIRM</name>
<gene>
    <name evidence="1" type="ORF">E5329_02945</name>
</gene>
<comment type="caution">
    <text evidence="1">The sequence shown here is derived from an EMBL/GenBank/DDBJ whole genome shotgun (WGS) entry which is preliminary data.</text>
</comment>
<keyword evidence="1" id="KW-0238">DNA-binding</keyword>
<keyword evidence="2" id="KW-1185">Reference proteome</keyword>
<evidence type="ECO:0000313" key="2">
    <source>
        <dbReference type="Proteomes" id="UP000304953"/>
    </source>
</evidence>
<dbReference type="EMBL" id="SRYA01000004">
    <property type="protein sequence ID" value="TGY97823.1"/>
    <property type="molecule type" value="Genomic_DNA"/>
</dbReference>
<sequence>MKNNMLKFTLRIDAELLEKFRYIAEYNARSANRELEILIRRYIEQFEKRNGKIE</sequence>